<dbReference type="Proteomes" id="UP000650467">
    <property type="component" value="Unassembled WGS sequence"/>
</dbReference>
<evidence type="ECO:0000313" key="2">
    <source>
        <dbReference type="Proteomes" id="UP000650467"/>
    </source>
</evidence>
<protein>
    <submittedName>
        <fullName evidence="1">Uncharacterized protein</fullName>
    </submittedName>
</protein>
<gene>
    <name evidence="1" type="ORF">HXX76_014136</name>
</gene>
<comment type="caution">
    <text evidence="1">The sequence shown here is derived from an EMBL/GenBank/DDBJ whole genome shotgun (WGS) entry which is preliminary data.</text>
</comment>
<dbReference type="AlphaFoldDB" id="A0A835VT77"/>
<name>A0A835VT77_CHLIN</name>
<reference evidence="1" key="1">
    <citation type="journal article" date="2020" name="bioRxiv">
        <title>Comparative genomics of Chlamydomonas.</title>
        <authorList>
            <person name="Craig R.J."/>
            <person name="Hasan A.R."/>
            <person name="Ness R.W."/>
            <person name="Keightley P.D."/>
        </authorList>
    </citation>
    <scope>NUCLEOTIDE SEQUENCE</scope>
    <source>
        <strain evidence="1">SAG 7.73</strain>
    </source>
</reference>
<proteinExistence type="predicted"/>
<evidence type="ECO:0000313" key="1">
    <source>
        <dbReference type="EMBL" id="KAG2424978.1"/>
    </source>
</evidence>
<sequence length="136" mass="15736">MVVGVKKDELMGHVTVLVNLDRMRKCKNKHVRDFVNFMDTNVIDDEITDQVWVYSSLDWVDWDDVEDVDKWSFSQLMDSSLILPENDGEELFMWDLITSAESESEIPSLVSKDFSGMKMLLMIHDDGTTRLCQAQP</sequence>
<keyword evidence="2" id="KW-1185">Reference proteome</keyword>
<accession>A0A835VT77</accession>
<organism evidence="1 2">
    <name type="scientific">Chlamydomonas incerta</name>
    <dbReference type="NCBI Taxonomy" id="51695"/>
    <lineage>
        <taxon>Eukaryota</taxon>
        <taxon>Viridiplantae</taxon>
        <taxon>Chlorophyta</taxon>
        <taxon>core chlorophytes</taxon>
        <taxon>Chlorophyceae</taxon>
        <taxon>CS clade</taxon>
        <taxon>Chlamydomonadales</taxon>
        <taxon>Chlamydomonadaceae</taxon>
        <taxon>Chlamydomonas</taxon>
    </lineage>
</organism>
<dbReference type="EMBL" id="JAEHOC010000060">
    <property type="protein sequence ID" value="KAG2424978.1"/>
    <property type="molecule type" value="Genomic_DNA"/>
</dbReference>